<dbReference type="AlphaFoldDB" id="A0A941IGX6"/>
<evidence type="ECO:0000313" key="1">
    <source>
        <dbReference type="EMBL" id="MBR7825117.1"/>
    </source>
</evidence>
<organism evidence="1 2">
    <name type="scientific">Actinospica acidithermotolerans</name>
    <dbReference type="NCBI Taxonomy" id="2828514"/>
    <lineage>
        <taxon>Bacteria</taxon>
        <taxon>Bacillati</taxon>
        <taxon>Actinomycetota</taxon>
        <taxon>Actinomycetes</taxon>
        <taxon>Catenulisporales</taxon>
        <taxon>Actinospicaceae</taxon>
        <taxon>Actinospica</taxon>
    </lineage>
</organism>
<evidence type="ECO:0000313" key="2">
    <source>
        <dbReference type="Proteomes" id="UP000676325"/>
    </source>
</evidence>
<protein>
    <submittedName>
        <fullName evidence="1">Uncharacterized protein</fullName>
    </submittedName>
</protein>
<comment type="caution">
    <text evidence="1">The sequence shown here is derived from an EMBL/GenBank/DDBJ whole genome shotgun (WGS) entry which is preliminary data.</text>
</comment>
<dbReference type="EMBL" id="JAGSOH010000003">
    <property type="protein sequence ID" value="MBR7825117.1"/>
    <property type="molecule type" value="Genomic_DNA"/>
</dbReference>
<dbReference type="RefSeq" id="WP_212516276.1">
    <property type="nucleotide sequence ID" value="NZ_JAGSOH010000003.1"/>
</dbReference>
<dbReference type="Proteomes" id="UP000676325">
    <property type="component" value="Unassembled WGS sequence"/>
</dbReference>
<name>A0A941IGX6_9ACTN</name>
<proteinExistence type="predicted"/>
<reference evidence="1" key="1">
    <citation type="submission" date="2021-04" db="EMBL/GenBank/DDBJ databases">
        <title>Genome based classification of Actinospica acidithermotolerans sp. nov., an actinobacterium isolated from an Indonesian hot spring.</title>
        <authorList>
            <person name="Kusuma A.B."/>
            <person name="Putra K.E."/>
            <person name="Nafisah S."/>
            <person name="Loh J."/>
            <person name="Nouioui I."/>
            <person name="Goodfellow M."/>
        </authorList>
    </citation>
    <scope>NUCLEOTIDE SEQUENCE</scope>
    <source>
        <strain evidence="1">MGRD01-02</strain>
    </source>
</reference>
<accession>A0A941IGX6</accession>
<sequence>MVYRLSFFGRCGEQNAQDAIGRLLDEVLTDGASVLAEVCGPVMPVDEVAAYRLATRTPEGMAEGDRLTLEVHLGVAHNAEVVIRIDPDDARGIWGSDLYAVISLSGGHPDWVLVDRIWAALERLWSAVAWDEQSGFDLSRGIPT</sequence>
<gene>
    <name evidence="1" type="ORF">KDK95_02275</name>
</gene>
<keyword evidence="2" id="KW-1185">Reference proteome</keyword>